<proteinExistence type="predicted"/>
<evidence type="ECO:0000313" key="1">
    <source>
        <dbReference type="EMBL" id="KLU06741.1"/>
    </source>
</evidence>
<reference evidence="1" key="1">
    <citation type="submission" date="2015-05" db="EMBL/GenBank/DDBJ databases">
        <title>Permanent draft genome of Rhodopirellula islandicus K833.</title>
        <authorList>
            <person name="Kizina J."/>
            <person name="Richter M."/>
            <person name="Glockner F.O."/>
            <person name="Harder J."/>
        </authorList>
    </citation>
    <scope>NUCLEOTIDE SEQUENCE [LARGE SCALE GENOMIC DNA]</scope>
    <source>
        <strain evidence="1">K833</strain>
    </source>
</reference>
<accession>A0A0J1BJK7</accession>
<dbReference type="Proteomes" id="UP000036367">
    <property type="component" value="Unassembled WGS sequence"/>
</dbReference>
<protein>
    <submittedName>
        <fullName evidence="1">Uncharacterized protein</fullName>
    </submittedName>
</protein>
<organism evidence="1 2">
    <name type="scientific">Rhodopirellula islandica</name>
    <dbReference type="NCBI Taxonomy" id="595434"/>
    <lineage>
        <taxon>Bacteria</taxon>
        <taxon>Pseudomonadati</taxon>
        <taxon>Planctomycetota</taxon>
        <taxon>Planctomycetia</taxon>
        <taxon>Pirellulales</taxon>
        <taxon>Pirellulaceae</taxon>
        <taxon>Rhodopirellula</taxon>
    </lineage>
</organism>
<sequence length="52" mass="5996">MEAHCTDKVRWASKPGEIKNSTLGFQARRNRTLDPSHLAFIDAKMLRSARPW</sequence>
<dbReference type="EMBL" id="LECT01000012">
    <property type="protein sequence ID" value="KLU06741.1"/>
    <property type="molecule type" value="Genomic_DNA"/>
</dbReference>
<keyword evidence="2" id="KW-1185">Reference proteome</keyword>
<name>A0A0J1BJK7_RHOIS</name>
<gene>
    <name evidence="1" type="ORF">RISK_001225</name>
</gene>
<evidence type="ECO:0000313" key="2">
    <source>
        <dbReference type="Proteomes" id="UP000036367"/>
    </source>
</evidence>
<dbReference type="AlphaFoldDB" id="A0A0J1BJK7"/>
<comment type="caution">
    <text evidence="1">The sequence shown here is derived from an EMBL/GenBank/DDBJ whole genome shotgun (WGS) entry which is preliminary data.</text>
</comment>